<dbReference type="Pfam" id="PF00583">
    <property type="entry name" value="Acetyltransf_1"/>
    <property type="match status" value="1"/>
</dbReference>
<evidence type="ECO:0000313" key="4">
    <source>
        <dbReference type="EMBL" id="QDT73771.1"/>
    </source>
</evidence>
<dbReference type="SUPFAM" id="SSF55729">
    <property type="entry name" value="Acyl-CoA N-acyltransferases (Nat)"/>
    <property type="match status" value="1"/>
</dbReference>
<proteinExistence type="predicted"/>
<protein>
    <submittedName>
        <fullName evidence="4">Ribosomal-protein-alanine N-acetyltransferase</fullName>
    </submittedName>
</protein>
<dbReference type="PANTHER" id="PTHR43420:SF44">
    <property type="entry name" value="ACETYLTRANSFERASE YPEA"/>
    <property type="match status" value="1"/>
</dbReference>
<dbReference type="CDD" id="cd04301">
    <property type="entry name" value="NAT_SF"/>
    <property type="match status" value="1"/>
</dbReference>
<gene>
    <name evidence="4" type="ORF">I41_29620</name>
</gene>
<keyword evidence="5" id="KW-1185">Reference proteome</keyword>
<name>A0A517TZH5_9BACT</name>
<dbReference type="PANTHER" id="PTHR43420">
    <property type="entry name" value="ACETYLTRANSFERASE"/>
    <property type="match status" value="1"/>
</dbReference>
<dbReference type="EMBL" id="CP036339">
    <property type="protein sequence ID" value="QDT73771.1"/>
    <property type="molecule type" value="Genomic_DNA"/>
</dbReference>
<accession>A0A517TZH5</accession>
<evidence type="ECO:0000259" key="3">
    <source>
        <dbReference type="PROSITE" id="PS51186"/>
    </source>
</evidence>
<dbReference type="OrthoDB" id="273614at2"/>
<organism evidence="4 5">
    <name type="scientific">Lacipirellula limnantheis</name>
    <dbReference type="NCBI Taxonomy" id="2528024"/>
    <lineage>
        <taxon>Bacteria</taxon>
        <taxon>Pseudomonadati</taxon>
        <taxon>Planctomycetota</taxon>
        <taxon>Planctomycetia</taxon>
        <taxon>Pirellulales</taxon>
        <taxon>Lacipirellulaceae</taxon>
        <taxon>Lacipirellula</taxon>
    </lineage>
</organism>
<evidence type="ECO:0000256" key="2">
    <source>
        <dbReference type="ARBA" id="ARBA00023315"/>
    </source>
</evidence>
<evidence type="ECO:0000313" key="5">
    <source>
        <dbReference type="Proteomes" id="UP000317909"/>
    </source>
</evidence>
<dbReference type="KEGG" id="llh:I41_29620"/>
<reference evidence="4 5" key="1">
    <citation type="submission" date="2019-02" db="EMBL/GenBank/DDBJ databases">
        <title>Deep-cultivation of Planctomycetes and their phenomic and genomic characterization uncovers novel biology.</title>
        <authorList>
            <person name="Wiegand S."/>
            <person name="Jogler M."/>
            <person name="Boedeker C."/>
            <person name="Pinto D."/>
            <person name="Vollmers J."/>
            <person name="Rivas-Marin E."/>
            <person name="Kohn T."/>
            <person name="Peeters S.H."/>
            <person name="Heuer A."/>
            <person name="Rast P."/>
            <person name="Oberbeckmann S."/>
            <person name="Bunk B."/>
            <person name="Jeske O."/>
            <person name="Meyerdierks A."/>
            <person name="Storesund J.E."/>
            <person name="Kallscheuer N."/>
            <person name="Luecker S."/>
            <person name="Lage O.M."/>
            <person name="Pohl T."/>
            <person name="Merkel B.J."/>
            <person name="Hornburger P."/>
            <person name="Mueller R.-W."/>
            <person name="Bruemmer F."/>
            <person name="Labrenz M."/>
            <person name="Spormann A.M."/>
            <person name="Op den Camp H."/>
            <person name="Overmann J."/>
            <person name="Amann R."/>
            <person name="Jetten M.S.M."/>
            <person name="Mascher T."/>
            <person name="Medema M.H."/>
            <person name="Devos D.P."/>
            <person name="Kaster A.-K."/>
            <person name="Ovreas L."/>
            <person name="Rohde M."/>
            <person name="Galperin M.Y."/>
            <person name="Jogler C."/>
        </authorList>
    </citation>
    <scope>NUCLEOTIDE SEQUENCE [LARGE SCALE GENOMIC DNA]</scope>
    <source>
        <strain evidence="4 5">I41</strain>
    </source>
</reference>
<evidence type="ECO:0000256" key="1">
    <source>
        <dbReference type="ARBA" id="ARBA00022679"/>
    </source>
</evidence>
<dbReference type="AlphaFoldDB" id="A0A517TZH5"/>
<dbReference type="Gene3D" id="3.40.630.30">
    <property type="match status" value="1"/>
</dbReference>
<keyword evidence="1 4" id="KW-0808">Transferase</keyword>
<sequence>MLLLNLRYHKRFQMEVDLRRWRLLPVGIYPHYRLVSWSPELLHEHAEAKYLSFRDELDAIVFPCLGEMQSCRRLMEEISDRDGFVPEATWLAQYVGAGPSRVESCGTIQAIRTTRQRANIQNIGVTPHHRGRGVGAALINVALAGLQQVGVSRVGLEVTAQNDAAVRLYHRIGFRSVKTVYKAIEELPPLRRTAVR</sequence>
<dbReference type="Proteomes" id="UP000317909">
    <property type="component" value="Chromosome"/>
</dbReference>
<feature type="domain" description="N-acetyltransferase" evidence="3">
    <location>
        <begin position="51"/>
        <end position="196"/>
    </location>
</feature>
<keyword evidence="2" id="KW-0012">Acyltransferase</keyword>
<dbReference type="RefSeq" id="WP_145433378.1">
    <property type="nucleotide sequence ID" value="NZ_CP036339.1"/>
</dbReference>
<dbReference type="InterPro" id="IPR016181">
    <property type="entry name" value="Acyl_CoA_acyltransferase"/>
</dbReference>
<dbReference type="InterPro" id="IPR050680">
    <property type="entry name" value="YpeA/RimI_acetyltransf"/>
</dbReference>
<dbReference type="GO" id="GO:0016747">
    <property type="term" value="F:acyltransferase activity, transferring groups other than amino-acyl groups"/>
    <property type="evidence" value="ECO:0007669"/>
    <property type="project" value="InterPro"/>
</dbReference>
<dbReference type="PROSITE" id="PS51186">
    <property type="entry name" value="GNAT"/>
    <property type="match status" value="1"/>
</dbReference>
<dbReference type="InterPro" id="IPR000182">
    <property type="entry name" value="GNAT_dom"/>
</dbReference>